<evidence type="ECO:0008006" key="3">
    <source>
        <dbReference type="Google" id="ProtNLM"/>
    </source>
</evidence>
<protein>
    <recommendedName>
        <fullName evidence="3">DUF304 domain-containing protein</fullName>
    </recommendedName>
</protein>
<dbReference type="AlphaFoldDB" id="A0A3B1E6V7"/>
<feature type="transmembrane region" description="Helical" evidence="1">
    <location>
        <begin position="52"/>
        <end position="71"/>
    </location>
</feature>
<evidence type="ECO:0000256" key="1">
    <source>
        <dbReference type="SAM" id="Phobius"/>
    </source>
</evidence>
<keyword evidence="1" id="KW-1133">Transmembrane helix</keyword>
<organism evidence="2">
    <name type="scientific">hydrothermal vent metagenome</name>
    <dbReference type="NCBI Taxonomy" id="652676"/>
    <lineage>
        <taxon>unclassified sequences</taxon>
        <taxon>metagenomes</taxon>
        <taxon>ecological metagenomes</taxon>
    </lineage>
</organism>
<dbReference type="EMBL" id="UOGL01000292">
    <property type="protein sequence ID" value="VAX39067.1"/>
    <property type="molecule type" value="Genomic_DNA"/>
</dbReference>
<keyword evidence="1" id="KW-0812">Transmembrane</keyword>
<keyword evidence="1" id="KW-0472">Membrane</keyword>
<evidence type="ECO:0000313" key="2">
    <source>
        <dbReference type="EMBL" id="VAX39067.1"/>
    </source>
</evidence>
<reference evidence="2" key="1">
    <citation type="submission" date="2018-06" db="EMBL/GenBank/DDBJ databases">
        <authorList>
            <person name="Zhirakovskaya E."/>
        </authorList>
    </citation>
    <scope>NUCLEOTIDE SEQUENCE</scope>
</reference>
<sequence length="175" mass="18914">MTTMIKQPIAGVTAGKKNLIHFVYPSIAAIAPGRLMGSLCNSIPLKINGIKLSVLLFGLPLGGLASLLYFAGKAIGEKYVITSQSVEKWKMLLGVQSRLLGEIELGLIDKIELEELPGQEFFHAADVVLFDVAGKEILRFEGVQRADVFAQNITEARDANVQTKLALEAIAARHA</sequence>
<name>A0A3B1E6V7_9ZZZZ</name>
<gene>
    <name evidence="2" type="ORF">MNBD_PLANCTO02-3352</name>
</gene>
<accession>A0A3B1E6V7</accession>
<proteinExistence type="predicted"/>